<dbReference type="Proteomes" id="UP000192439">
    <property type="component" value="Chromosome"/>
</dbReference>
<evidence type="ECO:0000256" key="1">
    <source>
        <dbReference type="SAM" id="MobiDB-lite"/>
    </source>
</evidence>
<feature type="region of interest" description="Disordered" evidence="1">
    <location>
        <begin position="1"/>
        <end position="23"/>
    </location>
</feature>
<proteinExistence type="predicted"/>
<protein>
    <submittedName>
        <fullName evidence="2">Uncharacterized protein</fullName>
    </submittedName>
</protein>
<sequence>MDLTGRRLRKSQSSSQSPKGRFLFHSLDAQVQQKLEKMRHGISYQKP</sequence>
<accession>A0AB33C3F3</accession>
<feature type="compositionally biased region" description="Basic residues" evidence="1">
    <location>
        <begin position="1"/>
        <end position="10"/>
    </location>
</feature>
<evidence type="ECO:0000313" key="2">
    <source>
        <dbReference type="EMBL" id="ARI83001.1"/>
    </source>
</evidence>
<evidence type="ECO:0000313" key="3">
    <source>
        <dbReference type="Proteomes" id="UP000192439"/>
    </source>
</evidence>
<dbReference type="EMBL" id="CP020771">
    <property type="protein sequence ID" value="ARI83001.1"/>
    <property type="molecule type" value="Genomic_DNA"/>
</dbReference>
<keyword evidence="3" id="KW-1185">Reference proteome</keyword>
<organism evidence="2 3">
    <name type="scientific">Microcystis aeruginosa PCC 7806SL</name>
    <dbReference type="NCBI Taxonomy" id="1903187"/>
    <lineage>
        <taxon>Bacteria</taxon>
        <taxon>Bacillati</taxon>
        <taxon>Cyanobacteriota</taxon>
        <taxon>Cyanophyceae</taxon>
        <taxon>Oscillatoriophycideae</taxon>
        <taxon>Chroococcales</taxon>
        <taxon>Microcystaceae</taxon>
        <taxon>Microcystis</taxon>
    </lineage>
</organism>
<name>A0AB33C3F3_MICA7</name>
<dbReference type="AlphaFoldDB" id="A0AB33C3F3"/>
<gene>
    <name evidence="2" type="ORF">BH695_3722</name>
</gene>
<reference evidence="2 3" key="1">
    <citation type="journal article" date="2018" name="Harmful Algae">
        <title>The highly heterogeneous methylated genomes and diverse restriction-modification systems of bloom-forming Microcystis.</title>
        <authorList>
            <person name="Zhao L."/>
            <person name="Song Y."/>
            <person name="Li L."/>
            <person name="Gan N."/>
            <person name="Brand J.J."/>
            <person name="Song L."/>
        </authorList>
    </citation>
    <scope>NUCLEOTIDE SEQUENCE [LARGE SCALE GENOMIC DNA]</scope>
    <source>
        <strain evidence="2 3">PCC 7806SL</strain>
    </source>
</reference>